<dbReference type="InterPro" id="IPR041626">
    <property type="entry name" value="Prot_ATP_ID_OB_N"/>
</dbReference>
<comment type="similarity">
    <text evidence="4 5">Belongs to the AAA ATPase family.</text>
</comment>
<dbReference type="GO" id="GO:0010498">
    <property type="term" value="P:proteasomal protein catabolic process"/>
    <property type="evidence" value="ECO:0007669"/>
    <property type="project" value="InterPro"/>
</dbReference>
<dbReference type="AlphaFoldDB" id="A0A7Z9A4W7"/>
<evidence type="ECO:0000256" key="1">
    <source>
        <dbReference type="ARBA" id="ARBA00022741"/>
    </source>
</evidence>
<dbReference type="GO" id="GO:0005524">
    <property type="term" value="F:ATP binding"/>
    <property type="evidence" value="ECO:0007669"/>
    <property type="project" value="UniProtKB-UniRule"/>
</dbReference>
<comment type="subunit">
    <text evidence="4">Homohexamer. Assembles into a hexameric ring structure.</text>
</comment>
<dbReference type="InterPro" id="IPR032501">
    <property type="entry name" value="Prot_ATP_ID_OB_2nd"/>
</dbReference>
<evidence type="ECO:0000256" key="4">
    <source>
        <dbReference type="HAMAP-Rule" id="MF_02112"/>
    </source>
</evidence>
<dbReference type="InterPro" id="IPR027417">
    <property type="entry name" value="P-loop_NTPase"/>
</dbReference>
<feature type="coiled-coil region" evidence="4">
    <location>
        <begin position="70"/>
        <end position="101"/>
    </location>
</feature>
<evidence type="ECO:0000259" key="7">
    <source>
        <dbReference type="SMART" id="SM00382"/>
    </source>
</evidence>
<dbReference type="GO" id="GO:0016887">
    <property type="term" value="F:ATP hydrolysis activity"/>
    <property type="evidence" value="ECO:0007669"/>
    <property type="project" value="UniProtKB-UniRule"/>
</dbReference>
<dbReference type="NCBIfam" id="TIGR03689">
    <property type="entry name" value="pup_AAA"/>
    <property type="match status" value="1"/>
</dbReference>
<feature type="domain" description="AAA+ ATPase" evidence="7">
    <location>
        <begin position="291"/>
        <end position="445"/>
    </location>
</feature>
<dbReference type="Proteomes" id="UP000282386">
    <property type="component" value="Chromosome"/>
</dbReference>
<dbReference type="InterPro" id="IPR003959">
    <property type="entry name" value="ATPase_AAA_core"/>
</dbReference>
<keyword evidence="2 4" id="KW-0067">ATP-binding</keyword>
<feature type="compositionally biased region" description="Polar residues" evidence="6">
    <location>
        <begin position="1"/>
        <end position="17"/>
    </location>
</feature>
<dbReference type="InterPro" id="IPR003593">
    <property type="entry name" value="AAA+_ATPase"/>
</dbReference>
<evidence type="ECO:0000256" key="5">
    <source>
        <dbReference type="RuleBase" id="RU003651"/>
    </source>
</evidence>
<dbReference type="InterPro" id="IPR050168">
    <property type="entry name" value="AAA_ATPase_domain"/>
</dbReference>
<organism evidence="8 9">
    <name type="scientific">Rothia aeria</name>
    <dbReference type="NCBI Taxonomy" id="172042"/>
    <lineage>
        <taxon>Bacteria</taxon>
        <taxon>Bacillati</taxon>
        <taxon>Actinomycetota</taxon>
        <taxon>Actinomycetes</taxon>
        <taxon>Micrococcales</taxon>
        <taxon>Micrococcaceae</taxon>
        <taxon>Rothia</taxon>
    </lineage>
</organism>
<dbReference type="PROSITE" id="PS00674">
    <property type="entry name" value="AAA"/>
    <property type="match status" value="1"/>
</dbReference>
<dbReference type="FunFam" id="3.40.50.300:FF:001025">
    <property type="entry name" value="ATPase family, AAA domain-containing 2B"/>
    <property type="match status" value="1"/>
</dbReference>
<dbReference type="Gene3D" id="2.40.50.140">
    <property type="entry name" value="Nucleic acid-binding proteins"/>
    <property type="match status" value="2"/>
</dbReference>
<dbReference type="Gene3D" id="3.40.50.300">
    <property type="entry name" value="P-loop containing nucleotide triphosphate hydrolases"/>
    <property type="match status" value="1"/>
</dbReference>
<evidence type="ECO:0000256" key="6">
    <source>
        <dbReference type="SAM" id="MobiDB-lite"/>
    </source>
</evidence>
<dbReference type="InterPro" id="IPR012340">
    <property type="entry name" value="NA-bd_OB-fold"/>
</dbReference>
<feature type="region of interest" description="Disordered" evidence="6">
    <location>
        <begin position="1"/>
        <end position="43"/>
    </location>
</feature>
<dbReference type="PANTHER" id="PTHR23077:SF144">
    <property type="entry name" value="PROTEASOME-ASSOCIATED ATPASE"/>
    <property type="match status" value="1"/>
</dbReference>
<protein>
    <recommendedName>
        <fullName evidence="4">AAA ATPase forming ring-shaped complexes</fullName>
        <shortName evidence="4">ARC</shortName>
    </recommendedName>
</protein>
<name>A0A7Z9A4W7_9MICC</name>
<sequence>MSGSEPAQHTETQGQQPSPAPHYSASYAQTPGAAPGPMPSVRTVSPQEYDALLRRLSAAESTRTNMERHIRSAGEKNRKLVEALTRAKAEIERLRVSLAQQVMPPLNSALILAVGTGRTTYTQLADGKTPAETEDYLDVQAGGRLVRVPISPLLERSDLAPGMTVLLNEQSEAVLSLGYEGYGDVVTVREVLTDAKVLIDTASGAQQVARIGGALASETLRTGDAVTLDTRTRMITAKVPASRSQELVLEEIPDISYAQIGGLTTQLEQIRDAVELPYLHPEIFERYHLAPPKGILLYGPPGNGKTMIAKAVAHALAERAAALNPGANTRGYFLNIKGPELLDKFVGETERQIRDIFTAAREKAQAGHPVVVFFDEMESLFRTRGTGRSSDIETTIVPQLLAEIDGVESLKNVIVIGATNREDLIDAAVMRPGRLDLKIRINRPDAAGAAEIFALYLTDDLPFDTAEVDRHGSVDAAVQAMISAAVQQLYSRTPANAYAIARVDSAHAKSGAALTGHTLYRGDFASGAVIRNIVDRAKKQAIKEQLDTLITAPGVPPAAGENTGGIGTRHLLEAVRAEFEDQVELPPLPDIEDALAMAGVRGRIVSVEPAHTAARAVPDESKE</sequence>
<dbReference type="SMART" id="SM00382">
    <property type="entry name" value="AAA"/>
    <property type="match status" value="1"/>
</dbReference>
<evidence type="ECO:0000256" key="3">
    <source>
        <dbReference type="ARBA" id="ARBA00023054"/>
    </source>
</evidence>
<dbReference type="RefSeq" id="WP_126500044.1">
    <property type="nucleotide sequence ID" value="NZ_LR134479.1"/>
</dbReference>
<dbReference type="InterPro" id="IPR022482">
    <property type="entry name" value="Proteasome_ATPase"/>
</dbReference>
<keyword evidence="3 4" id="KW-0175">Coiled coil</keyword>
<dbReference type="Gene3D" id="1.10.8.60">
    <property type="match status" value="1"/>
</dbReference>
<evidence type="ECO:0000313" key="8">
    <source>
        <dbReference type="EMBL" id="VEI23064.1"/>
    </source>
</evidence>
<gene>
    <name evidence="8" type="primary">mpa</name>
    <name evidence="4" type="synonym">arc</name>
    <name evidence="8" type="ORF">NCTC10207_01161</name>
</gene>
<keyword evidence="8" id="KW-0647">Proteasome</keyword>
<dbReference type="PANTHER" id="PTHR23077">
    <property type="entry name" value="AAA-FAMILY ATPASE"/>
    <property type="match status" value="1"/>
</dbReference>
<dbReference type="InterPro" id="IPR003960">
    <property type="entry name" value="ATPase_AAA_CS"/>
</dbReference>
<dbReference type="Pfam" id="PF17758">
    <property type="entry name" value="Prot_ATP_ID_OB_N"/>
    <property type="match status" value="1"/>
</dbReference>
<keyword evidence="1 4" id="KW-0547">Nucleotide-binding</keyword>
<reference evidence="8 9" key="1">
    <citation type="submission" date="2018-12" db="EMBL/GenBank/DDBJ databases">
        <authorList>
            <consortium name="Pathogen Informatics"/>
        </authorList>
    </citation>
    <scope>NUCLEOTIDE SEQUENCE [LARGE SCALE GENOMIC DNA]</scope>
    <source>
        <strain evidence="8 9">NCTC10207</strain>
    </source>
</reference>
<dbReference type="HAMAP" id="MF_02112">
    <property type="entry name" value="ARC_ATPase"/>
    <property type="match status" value="1"/>
</dbReference>
<dbReference type="Pfam" id="PF00004">
    <property type="entry name" value="AAA"/>
    <property type="match status" value="1"/>
</dbReference>
<dbReference type="EMBL" id="LR134479">
    <property type="protein sequence ID" value="VEI23064.1"/>
    <property type="molecule type" value="Genomic_DNA"/>
</dbReference>
<accession>A0A7Z9A4W7</accession>
<evidence type="ECO:0000256" key="2">
    <source>
        <dbReference type="ARBA" id="ARBA00022840"/>
    </source>
</evidence>
<evidence type="ECO:0000313" key="9">
    <source>
        <dbReference type="Proteomes" id="UP000282386"/>
    </source>
</evidence>
<feature type="binding site" evidence="4">
    <location>
        <begin position="302"/>
        <end position="307"/>
    </location>
    <ligand>
        <name>ATP</name>
        <dbReference type="ChEBI" id="CHEBI:30616"/>
    </ligand>
</feature>
<dbReference type="GO" id="GO:0019941">
    <property type="term" value="P:modification-dependent protein catabolic process"/>
    <property type="evidence" value="ECO:0007669"/>
    <property type="project" value="InterPro"/>
</dbReference>
<proteinExistence type="inferred from homology"/>
<dbReference type="SUPFAM" id="SSF52540">
    <property type="entry name" value="P-loop containing nucleoside triphosphate hydrolases"/>
    <property type="match status" value="1"/>
</dbReference>
<dbReference type="Pfam" id="PF16450">
    <property type="entry name" value="Prot_ATP_ID_OB_C"/>
    <property type="match status" value="1"/>
</dbReference>
<dbReference type="GO" id="GO:0000502">
    <property type="term" value="C:proteasome complex"/>
    <property type="evidence" value="ECO:0007669"/>
    <property type="project" value="UniProtKB-KW"/>
</dbReference>